<name>A0A6I4YN05_9DEIO</name>
<dbReference type="SUPFAM" id="SSF51735">
    <property type="entry name" value="NAD(P)-binding Rossmann-fold domains"/>
    <property type="match status" value="1"/>
</dbReference>
<dbReference type="GO" id="GO:0019632">
    <property type="term" value="P:shikimate metabolic process"/>
    <property type="evidence" value="ECO:0007669"/>
    <property type="project" value="TreeGrafter"/>
</dbReference>
<dbReference type="InterPro" id="IPR036291">
    <property type="entry name" value="NAD(P)-bd_dom_sf"/>
</dbReference>
<gene>
    <name evidence="2" type="ORF">GLX28_12070</name>
</gene>
<dbReference type="AlphaFoldDB" id="A0A6I4YN05"/>
<dbReference type="RefSeq" id="WP_419866892.1">
    <property type="nucleotide sequence ID" value="NZ_WVHK01000042.1"/>
</dbReference>
<protein>
    <submittedName>
        <fullName evidence="2">Shikimate dehydrogenase</fullName>
    </submittedName>
</protein>
<dbReference type="Gene3D" id="3.40.50.720">
    <property type="entry name" value="NAD(P)-binding Rossmann-like Domain"/>
    <property type="match status" value="1"/>
</dbReference>
<evidence type="ECO:0000313" key="3">
    <source>
        <dbReference type="Proteomes" id="UP000430519"/>
    </source>
</evidence>
<proteinExistence type="predicted"/>
<reference evidence="2 3" key="1">
    <citation type="submission" date="2019-11" db="EMBL/GenBank/DDBJ databases">
        <title>Genome sequence of Deinococcus xianganensis Y35, AI-2 producing algicidal bacterium, isolated from lake water.</title>
        <authorList>
            <person name="Li Y."/>
        </authorList>
    </citation>
    <scope>NUCLEOTIDE SEQUENCE [LARGE SCALE GENOMIC DNA]</scope>
    <source>
        <strain evidence="2 3">Y35</strain>
    </source>
</reference>
<sequence>RAAAFVALRDLRARAWIVNRTLDRARALAAAFRPYGEVQAAAPRDVPWADAPLVINASSAGLNDPEQTPLDAAFLARLPAGALVYDMVYRPAETRLMREARARGLGAENGLGMLAHQARLAFTAWTGEDVPVRVFLDALTGTAGAGTGAAAAAGRTP</sequence>
<dbReference type="GO" id="GO:0009423">
    <property type="term" value="P:chorismate biosynthetic process"/>
    <property type="evidence" value="ECO:0007669"/>
    <property type="project" value="TreeGrafter"/>
</dbReference>
<accession>A0A6I4YN05</accession>
<feature type="domain" description="SDH C-terminal" evidence="1">
    <location>
        <begin position="110"/>
        <end position="139"/>
    </location>
</feature>
<dbReference type="EMBL" id="WVHK01000042">
    <property type="protein sequence ID" value="MXV20367.1"/>
    <property type="molecule type" value="Genomic_DNA"/>
</dbReference>
<dbReference type="PANTHER" id="PTHR21089:SF1">
    <property type="entry name" value="BIFUNCTIONAL 3-DEHYDROQUINATE DEHYDRATASE_SHIKIMATE DEHYDROGENASE, CHLOROPLASTIC"/>
    <property type="match status" value="1"/>
</dbReference>
<evidence type="ECO:0000313" key="2">
    <source>
        <dbReference type="EMBL" id="MXV20367.1"/>
    </source>
</evidence>
<dbReference type="PANTHER" id="PTHR21089">
    <property type="entry name" value="SHIKIMATE DEHYDROGENASE"/>
    <property type="match status" value="1"/>
</dbReference>
<evidence type="ECO:0000259" key="1">
    <source>
        <dbReference type="Pfam" id="PF18317"/>
    </source>
</evidence>
<keyword evidence="3" id="KW-1185">Reference proteome</keyword>
<dbReference type="GO" id="GO:0004764">
    <property type="term" value="F:shikimate 3-dehydrogenase (NADP+) activity"/>
    <property type="evidence" value="ECO:0007669"/>
    <property type="project" value="InterPro"/>
</dbReference>
<dbReference type="GO" id="GO:0005829">
    <property type="term" value="C:cytosol"/>
    <property type="evidence" value="ECO:0007669"/>
    <property type="project" value="TreeGrafter"/>
</dbReference>
<organism evidence="2 3">
    <name type="scientific">Deinococcus xianganensis</name>
    <dbReference type="NCBI Taxonomy" id="1507289"/>
    <lineage>
        <taxon>Bacteria</taxon>
        <taxon>Thermotogati</taxon>
        <taxon>Deinococcota</taxon>
        <taxon>Deinococci</taxon>
        <taxon>Deinococcales</taxon>
        <taxon>Deinococcaceae</taxon>
        <taxon>Deinococcus</taxon>
    </lineage>
</organism>
<dbReference type="Pfam" id="PF18317">
    <property type="entry name" value="SDH_C"/>
    <property type="match status" value="1"/>
</dbReference>
<dbReference type="InterPro" id="IPR041121">
    <property type="entry name" value="SDH_C"/>
</dbReference>
<feature type="non-terminal residue" evidence="2">
    <location>
        <position position="1"/>
    </location>
</feature>
<dbReference type="GO" id="GO:0050661">
    <property type="term" value="F:NADP binding"/>
    <property type="evidence" value="ECO:0007669"/>
    <property type="project" value="TreeGrafter"/>
</dbReference>
<dbReference type="Proteomes" id="UP000430519">
    <property type="component" value="Unassembled WGS sequence"/>
</dbReference>
<dbReference type="CDD" id="cd01065">
    <property type="entry name" value="NAD_bind_Shikimate_DH"/>
    <property type="match status" value="1"/>
</dbReference>
<dbReference type="InterPro" id="IPR022893">
    <property type="entry name" value="Shikimate_DH_fam"/>
</dbReference>
<comment type="caution">
    <text evidence="2">The sequence shown here is derived from an EMBL/GenBank/DDBJ whole genome shotgun (WGS) entry which is preliminary data.</text>
</comment>